<dbReference type="InterPro" id="IPR011322">
    <property type="entry name" value="N-reg_PII-like_a/b"/>
</dbReference>
<dbReference type="InterPro" id="IPR015867">
    <property type="entry name" value="N-reg_PII/ATP_PRibTrfase_C"/>
</dbReference>
<name>A0AAU7F6V5_9NEIS</name>
<sequence>MNTPSQSLVVWCNCPDQTSAQTLAKGIITARLAACVNQMGAVQSVYHWQGGIESAQEVPLMIKTTLAMYPQLEQWLLEHHPYDVPEIIALPIVAGAPDYLAWLAQESNGVEQGSTQ</sequence>
<dbReference type="GO" id="GO:0005507">
    <property type="term" value="F:copper ion binding"/>
    <property type="evidence" value="ECO:0007669"/>
    <property type="project" value="TreeGrafter"/>
</dbReference>
<dbReference type="KEGG" id="cmav:ABHF33_12380"/>
<dbReference type="EMBL" id="CP157355">
    <property type="protein sequence ID" value="XBL99855.1"/>
    <property type="molecule type" value="Genomic_DNA"/>
</dbReference>
<dbReference type="PANTHER" id="PTHR23419">
    <property type="entry name" value="DIVALENT CATION TOLERANCE CUTA-RELATED"/>
    <property type="match status" value="1"/>
</dbReference>
<dbReference type="Pfam" id="PF03091">
    <property type="entry name" value="CutA1"/>
    <property type="match status" value="1"/>
</dbReference>
<dbReference type="AlphaFoldDB" id="A0AAU7F6V5"/>
<dbReference type="SUPFAM" id="SSF54913">
    <property type="entry name" value="GlnB-like"/>
    <property type="match status" value="1"/>
</dbReference>
<proteinExistence type="inferred from homology"/>
<evidence type="ECO:0000313" key="2">
    <source>
        <dbReference type="EMBL" id="XBL99855.1"/>
    </source>
</evidence>
<comment type="similarity">
    <text evidence="1">Belongs to the CutA family.</text>
</comment>
<gene>
    <name evidence="2" type="primary">cutA</name>
    <name evidence="2" type="ORF">ABHF33_12380</name>
</gene>
<organism evidence="2">
    <name type="scientific">Chitinibacter mangrovi</name>
    <dbReference type="NCBI Taxonomy" id="3153927"/>
    <lineage>
        <taxon>Bacteria</taxon>
        <taxon>Pseudomonadati</taxon>
        <taxon>Pseudomonadota</taxon>
        <taxon>Betaproteobacteria</taxon>
        <taxon>Neisseriales</taxon>
        <taxon>Chitinibacteraceae</taxon>
        <taxon>Chitinibacter</taxon>
    </lineage>
</organism>
<dbReference type="RefSeq" id="WP_348944240.1">
    <property type="nucleotide sequence ID" value="NZ_CP157355.1"/>
</dbReference>
<dbReference type="InterPro" id="IPR004323">
    <property type="entry name" value="Ion_tolerance_CutA"/>
</dbReference>
<protein>
    <submittedName>
        <fullName evidence="2">Divalent-cation tolerance protein CutA</fullName>
    </submittedName>
</protein>
<reference evidence="2" key="1">
    <citation type="submission" date="2024-05" db="EMBL/GenBank/DDBJ databases">
        <authorList>
            <person name="Yang L."/>
            <person name="Pan L."/>
        </authorList>
    </citation>
    <scope>NUCLEOTIDE SEQUENCE</scope>
    <source>
        <strain evidence="2">FCG-7</strain>
    </source>
</reference>
<dbReference type="PANTHER" id="PTHR23419:SF8">
    <property type="entry name" value="FI09726P"/>
    <property type="match status" value="1"/>
</dbReference>
<dbReference type="GO" id="GO:0010038">
    <property type="term" value="P:response to metal ion"/>
    <property type="evidence" value="ECO:0007669"/>
    <property type="project" value="InterPro"/>
</dbReference>
<dbReference type="Gene3D" id="3.30.70.120">
    <property type="match status" value="1"/>
</dbReference>
<evidence type="ECO:0000256" key="1">
    <source>
        <dbReference type="ARBA" id="ARBA00010169"/>
    </source>
</evidence>
<accession>A0AAU7F6V5</accession>